<keyword evidence="2" id="KW-0472">Membrane</keyword>
<evidence type="ECO:0000256" key="2">
    <source>
        <dbReference type="SAM" id="Phobius"/>
    </source>
</evidence>
<reference evidence="5" key="1">
    <citation type="journal article" date="2013" name="Genome Announc.">
        <title>Draft genome sequence of the basidiomycetous yeast-like fungus Pseudozyma hubeiensis SY62, which produces an abundant amount of the biosurfactant mannosylerythritol lipids.</title>
        <authorList>
            <person name="Konishi M."/>
            <person name="Hatada Y."/>
            <person name="Horiuchi J."/>
        </authorList>
    </citation>
    <scope>NUCLEOTIDE SEQUENCE [LARGE SCALE GENOMIC DNA]</scope>
    <source>
        <strain evidence="5">SY62</strain>
    </source>
</reference>
<feature type="compositionally biased region" description="Low complexity" evidence="1">
    <location>
        <begin position="241"/>
        <end position="258"/>
    </location>
</feature>
<dbReference type="PANTHER" id="PTHR34862">
    <property type="entry name" value="SPARK DOMAIN-CONTAINING PROTEIN"/>
    <property type="match status" value="1"/>
</dbReference>
<name>R9PB46_PSEHS</name>
<dbReference type="OrthoDB" id="2536450at2759"/>
<feature type="transmembrane region" description="Helical" evidence="2">
    <location>
        <begin position="263"/>
        <end position="287"/>
    </location>
</feature>
<evidence type="ECO:0000313" key="4">
    <source>
        <dbReference type="EMBL" id="GAC98601.1"/>
    </source>
</evidence>
<dbReference type="STRING" id="1305764.R9PB46"/>
<proteinExistence type="predicted"/>
<feature type="region of interest" description="Disordered" evidence="1">
    <location>
        <begin position="235"/>
        <end position="258"/>
    </location>
</feature>
<evidence type="ECO:0000256" key="1">
    <source>
        <dbReference type="SAM" id="MobiDB-lite"/>
    </source>
</evidence>
<dbReference type="EMBL" id="DF238821">
    <property type="protein sequence ID" value="GAC98601.1"/>
    <property type="molecule type" value="Genomic_DNA"/>
</dbReference>
<dbReference type="HOGENOM" id="CLU_966848_0_0_1"/>
<keyword evidence="2" id="KW-1133">Transmembrane helix</keyword>
<dbReference type="GeneID" id="24111467"/>
<evidence type="ECO:0000313" key="5">
    <source>
        <dbReference type="Proteomes" id="UP000014071"/>
    </source>
</evidence>
<evidence type="ECO:0000256" key="3">
    <source>
        <dbReference type="SAM" id="SignalP"/>
    </source>
</evidence>
<feature type="signal peptide" evidence="3">
    <location>
        <begin position="1"/>
        <end position="24"/>
    </location>
</feature>
<dbReference type="Proteomes" id="UP000014071">
    <property type="component" value="Unassembled WGS sequence"/>
</dbReference>
<organism evidence="4 5">
    <name type="scientific">Pseudozyma hubeiensis (strain SY62)</name>
    <name type="common">Yeast</name>
    <dbReference type="NCBI Taxonomy" id="1305764"/>
    <lineage>
        <taxon>Eukaryota</taxon>
        <taxon>Fungi</taxon>
        <taxon>Dikarya</taxon>
        <taxon>Basidiomycota</taxon>
        <taxon>Ustilaginomycotina</taxon>
        <taxon>Ustilaginomycetes</taxon>
        <taxon>Ustilaginales</taxon>
        <taxon>Ustilaginaceae</taxon>
        <taxon>Pseudozyma</taxon>
    </lineage>
</organism>
<keyword evidence="2" id="KW-0812">Transmembrane</keyword>
<accession>R9PB46</accession>
<dbReference type="PANTHER" id="PTHR34862:SF1">
    <property type="entry name" value="SPARK DOMAIN-CONTAINING PROTEIN"/>
    <property type="match status" value="1"/>
</dbReference>
<keyword evidence="5" id="KW-1185">Reference proteome</keyword>
<dbReference type="RefSeq" id="XP_012192188.1">
    <property type="nucleotide sequence ID" value="XM_012336798.1"/>
</dbReference>
<gene>
    <name evidence="4" type="ORF">PHSY_006195</name>
</gene>
<dbReference type="eggNOG" id="ENOG502S9QB">
    <property type="taxonomic scope" value="Eukaryota"/>
</dbReference>
<protein>
    <submittedName>
        <fullName evidence="4">Midasin</fullName>
    </submittedName>
</protein>
<feature type="chain" id="PRO_5004478506" evidence="3">
    <location>
        <begin position="25"/>
        <end position="288"/>
    </location>
</feature>
<sequence>MRTFSATAVAGVAAALTLASTTSAQLDPSLITGLSSSCASGLVGLVTNSNVSSCLALPNAVGALTSAGNNSVVPGLQSYLSGSICGSGKPVCSTAALSSANATLLQSCSSDLSSNNGGNIPALVYYFINSYDKLRNAGCLQNSQSQYCLINEMYALQNATGQQISFSGIQGILSNETVQQQSLQALAANKTAFCTDCTHALYSTLFPTNSNQRFMGAVEQTCNSSFVDGKIPSSIKSTAQGNSTSTSGSSSGSSGTTKSGNGAMGGFAGAIVAVGSAVAAVAAGLTLL</sequence>
<keyword evidence="3" id="KW-0732">Signal</keyword>
<dbReference type="AlphaFoldDB" id="R9PB46"/>